<dbReference type="PATRIC" id="fig|1230338.3.peg.248"/>
<comment type="caution">
    <text evidence="2">The sequence shown here is derived from an EMBL/GenBank/DDBJ whole genome shotgun (WGS) entry which is preliminary data.</text>
</comment>
<dbReference type="Gene3D" id="3.90.79.10">
    <property type="entry name" value="Nucleoside Triphosphate Pyrophosphohydrolase"/>
    <property type="match status" value="1"/>
</dbReference>
<dbReference type="InterPro" id="IPR000086">
    <property type="entry name" value="NUDIX_hydrolase_dom"/>
</dbReference>
<evidence type="ECO:0000259" key="1">
    <source>
        <dbReference type="PROSITE" id="PS51462"/>
    </source>
</evidence>
<sequence length="192" mass="21949">MPFCLQCGTKAEYAIPQGDSRERIVCPSCGYIHYQNPKVINGCLLIYDEKVLLCRRAIEPRYGFWTLPAGFMELGETMQDGANRECWEEACAIGENLQLYCLYDIPALGDIHAFFIGDLQQGKFGVGEESLECQLFLEHEIPYDELAFDTVTQTLHHYFADKKNGSTWGNFPLHRQTIDKNLLLQSVKTIKR</sequence>
<keyword evidence="3" id="KW-1185">Reference proteome</keyword>
<gene>
    <name evidence="2" type="ORF">MOMA_01130</name>
</gene>
<dbReference type="GO" id="GO:0016787">
    <property type="term" value="F:hydrolase activity"/>
    <property type="evidence" value="ECO:0007669"/>
    <property type="project" value="UniProtKB-KW"/>
</dbReference>
<dbReference type="PANTHER" id="PTHR43222:SF2">
    <property type="entry name" value="NUDIX HYDROLASE 23, CHLOROPLASTIC"/>
    <property type="match status" value="1"/>
</dbReference>
<accession>L2F7B4</accession>
<name>L2F7B4_9GAMM</name>
<dbReference type="EMBL" id="ANIN01000001">
    <property type="protein sequence ID" value="ELA08969.1"/>
    <property type="molecule type" value="Genomic_DNA"/>
</dbReference>
<keyword evidence="2" id="KW-0378">Hydrolase</keyword>
<evidence type="ECO:0000313" key="2">
    <source>
        <dbReference type="EMBL" id="ELA08969.1"/>
    </source>
</evidence>
<dbReference type="STRING" id="1230338.MOMA_01130"/>
<dbReference type="Gene3D" id="2.20.70.10">
    <property type="match status" value="1"/>
</dbReference>
<dbReference type="Pfam" id="PF00293">
    <property type="entry name" value="NUDIX"/>
    <property type="match status" value="1"/>
</dbReference>
<organism evidence="2 3">
    <name type="scientific">Moraxella macacae 0408225</name>
    <dbReference type="NCBI Taxonomy" id="1230338"/>
    <lineage>
        <taxon>Bacteria</taxon>
        <taxon>Pseudomonadati</taxon>
        <taxon>Pseudomonadota</taxon>
        <taxon>Gammaproteobacteria</taxon>
        <taxon>Moraxellales</taxon>
        <taxon>Moraxellaceae</taxon>
        <taxon>Moraxella</taxon>
    </lineage>
</organism>
<dbReference type="PROSITE" id="PS51462">
    <property type="entry name" value="NUDIX"/>
    <property type="match status" value="1"/>
</dbReference>
<dbReference type="eggNOG" id="COG1051">
    <property type="taxonomic scope" value="Bacteria"/>
</dbReference>
<dbReference type="SUPFAM" id="SSF55811">
    <property type="entry name" value="Nudix"/>
    <property type="match status" value="1"/>
</dbReference>
<dbReference type="InterPro" id="IPR029401">
    <property type="entry name" value="Nudix_N"/>
</dbReference>
<dbReference type="AlphaFoldDB" id="L2F7B4"/>
<dbReference type="PANTHER" id="PTHR43222">
    <property type="entry name" value="NUDIX HYDROLASE 23"/>
    <property type="match status" value="1"/>
</dbReference>
<reference evidence="2 3" key="1">
    <citation type="journal article" date="2013" name="Genome Announc.">
        <title>Genome Sequence of Moraxella macacae 0408225, a Novel Bacterial Species Isolated from a Cynomolgus Macaque with Epistaxis.</title>
        <authorList>
            <person name="Ladner J.T."/>
            <person name="Whitehouse C.A."/>
            <person name="Koroleva G.I."/>
            <person name="Palacios G.F."/>
        </authorList>
    </citation>
    <scope>NUCLEOTIDE SEQUENCE [LARGE SCALE GENOMIC DNA]</scope>
    <source>
        <strain evidence="2 3">0408225</strain>
    </source>
</reference>
<dbReference type="Proteomes" id="UP000023795">
    <property type="component" value="Unassembled WGS sequence"/>
</dbReference>
<dbReference type="RefSeq" id="WP_009501371.1">
    <property type="nucleotide sequence ID" value="NZ_ANIN01000001.1"/>
</dbReference>
<dbReference type="InterPro" id="IPR015797">
    <property type="entry name" value="NUDIX_hydrolase-like_dom_sf"/>
</dbReference>
<proteinExistence type="predicted"/>
<feature type="domain" description="Nudix hydrolase" evidence="1">
    <location>
        <begin position="36"/>
        <end position="163"/>
    </location>
</feature>
<dbReference type="Pfam" id="PF14803">
    <property type="entry name" value="Zn_ribbon_Nudix"/>
    <property type="match status" value="1"/>
</dbReference>
<protein>
    <submittedName>
        <fullName evidence="2">NUDIX hydrolase</fullName>
    </submittedName>
</protein>
<dbReference type="OrthoDB" id="5417595at2"/>
<dbReference type="CDD" id="cd04511">
    <property type="entry name" value="NUDIX_Hydrolase"/>
    <property type="match status" value="1"/>
</dbReference>
<evidence type="ECO:0000313" key="3">
    <source>
        <dbReference type="Proteomes" id="UP000023795"/>
    </source>
</evidence>